<comment type="caution">
    <text evidence="2">The sequence shown here is derived from an EMBL/GenBank/DDBJ whole genome shotgun (WGS) entry which is preliminary data.</text>
</comment>
<reference evidence="2" key="1">
    <citation type="submission" date="2021-06" db="EMBL/GenBank/DDBJ databases">
        <authorList>
            <person name="Hodson N. C."/>
            <person name="Mongue J. A."/>
            <person name="Jaron S. K."/>
        </authorList>
    </citation>
    <scope>NUCLEOTIDE SEQUENCE</scope>
</reference>
<name>A0A8J2L526_9HEXA</name>
<sequence length="229" mass="25948">MHGSCEILINEIVLQMGGYVEIAKRCPPTTQQQNQRTDLNGFVLVLMNLNGTNLTFEQVNQLDAVDLVLSNFTLRSSSQNFREGDQLTGGRRIRVGSNDRSNTTRSNSSEHSTNSEEQRQKNVQYFRFINIYKPRFNYTTTAIVLLHQNAQERRRAISYKVNHVVSDVLLAKIQAEVHDAVVVASLTENMDHRLMFLSENKQTLNPLVWPNAEDLNQSSGHHLGHSGAK</sequence>
<evidence type="ECO:0000313" key="2">
    <source>
        <dbReference type="EMBL" id="CAG7825190.1"/>
    </source>
</evidence>
<dbReference type="Proteomes" id="UP000708208">
    <property type="component" value="Unassembled WGS sequence"/>
</dbReference>
<evidence type="ECO:0000256" key="1">
    <source>
        <dbReference type="SAM" id="MobiDB-lite"/>
    </source>
</evidence>
<keyword evidence="3" id="KW-1185">Reference proteome</keyword>
<dbReference type="AlphaFoldDB" id="A0A8J2L526"/>
<protein>
    <submittedName>
        <fullName evidence="2">Uncharacterized protein</fullName>
    </submittedName>
</protein>
<feature type="region of interest" description="Disordered" evidence="1">
    <location>
        <begin position="81"/>
        <end position="119"/>
    </location>
</feature>
<proteinExistence type="predicted"/>
<feature type="compositionally biased region" description="Low complexity" evidence="1">
    <location>
        <begin position="98"/>
        <end position="112"/>
    </location>
</feature>
<accession>A0A8J2L526</accession>
<evidence type="ECO:0000313" key="3">
    <source>
        <dbReference type="Proteomes" id="UP000708208"/>
    </source>
</evidence>
<organism evidence="2 3">
    <name type="scientific">Allacma fusca</name>
    <dbReference type="NCBI Taxonomy" id="39272"/>
    <lineage>
        <taxon>Eukaryota</taxon>
        <taxon>Metazoa</taxon>
        <taxon>Ecdysozoa</taxon>
        <taxon>Arthropoda</taxon>
        <taxon>Hexapoda</taxon>
        <taxon>Collembola</taxon>
        <taxon>Symphypleona</taxon>
        <taxon>Sminthuridae</taxon>
        <taxon>Allacma</taxon>
    </lineage>
</organism>
<dbReference type="EMBL" id="CAJVCH010535368">
    <property type="protein sequence ID" value="CAG7825190.1"/>
    <property type="molecule type" value="Genomic_DNA"/>
</dbReference>
<gene>
    <name evidence="2" type="ORF">AFUS01_LOCUS35314</name>
</gene>